<dbReference type="EnsemblMetazoa" id="GPPI037379-RA">
    <property type="protein sequence ID" value="GPPI037379-PA"/>
    <property type="gene ID" value="GPPI037379"/>
</dbReference>
<dbReference type="PANTHER" id="PTHR20913">
    <property type="entry name" value="TBC1 DOMAIN FAMILY MEMBER 20/GTPASE"/>
    <property type="match status" value="1"/>
</dbReference>
<keyword evidence="2" id="KW-0812">Transmembrane</keyword>
<keyword evidence="1" id="KW-0343">GTPase activation</keyword>
<dbReference type="AlphaFoldDB" id="A0A1B0BQG1"/>
<organism evidence="4 5">
    <name type="scientific">Glossina palpalis gambiensis</name>
    <dbReference type="NCBI Taxonomy" id="67801"/>
    <lineage>
        <taxon>Eukaryota</taxon>
        <taxon>Metazoa</taxon>
        <taxon>Ecdysozoa</taxon>
        <taxon>Arthropoda</taxon>
        <taxon>Hexapoda</taxon>
        <taxon>Insecta</taxon>
        <taxon>Pterygota</taxon>
        <taxon>Neoptera</taxon>
        <taxon>Endopterygota</taxon>
        <taxon>Diptera</taxon>
        <taxon>Brachycera</taxon>
        <taxon>Muscomorpha</taxon>
        <taxon>Hippoboscoidea</taxon>
        <taxon>Glossinidae</taxon>
        <taxon>Glossina</taxon>
    </lineage>
</organism>
<reference evidence="4" key="2">
    <citation type="submission" date="2020-05" db="UniProtKB">
        <authorList>
            <consortium name="EnsemblMetazoa"/>
        </authorList>
    </citation>
    <scope>IDENTIFICATION</scope>
    <source>
        <strain evidence="4">IAEA</strain>
    </source>
</reference>
<feature type="transmembrane region" description="Helical" evidence="2">
    <location>
        <begin position="441"/>
        <end position="459"/>
    </location>
</feature>
<reference evidence="5" key="1">
    <citation type="submission" date="2015-01" db="EMBL/GenBank/DDBJ databases">
        <authorList>
            <person name="Aksoy S."/>
            <person name="Warren W."/>
            <person name="Wilson R.K."/>
        </authorList>
    </citation>
    <scope>NUCLEOTIDE SEQUENCE [LARGE SCALE GENOMIC DNA]</scope>
    <source>
        <strain evidence="5">IAEA</strain>
    </source>
</reference>
<accession>A0A1B0BQG1</accession>
<proteinExistence type="predicted"/>
<dbReference type="SUPFAM" id="SSF47923">
    <property type="entry name" value="Ypt/Rab-GAP domain of gyp1p"/>
    <property type="match status" value="2"/>
</dbReference>
<name>A0A1B0BQG1_9MUSC</name>
<dbReference type="Gene3D" id="1.10.8.1310">
    <property type="match status" value="1"/>
</dbReference>
<dbReference type="InterPro" id="IPR045913">
    <property type="entry name" value="TBC20/Gyp8-like"/>
</dbReference>
<dbReference type="GO" id="GO:0005789">
    <property type="term" value="C:endoplasmic reticulum membrane"/>
    <property type="evidence" value="ECO:0007669"/>
    <property type="project" value="TreeGrafter"/>
</dbReference>
<dbReference type="PROSITE" id="PS50086">
    <property type="entry name" value="TBC_RABGAP"/>
    <property type="match status" value="1"/>
</dbReference>
<dbReference type="VEuPathDB" id="VectorBase:GPPI037379"/>
<dbReference type="GO" id="GO:0006888">
    <property type="term" value="P:endoplasmic reticulum to Golgi vesicle-mediated transport"/>
    <property type="evidence" value="ECO:0007669"/>
    <property type="project" value="TreeGrafter"/>
</dbReference>
<dbReference type="EMBL" id="JXJN01018612">
    <property type="status" value="NOT_ANNOTATED_CDS"/>
    <property type="molecule type" value="Genomic_DNA"/>
</dbReference>
<dbReference type="PANTHER" id="PTHR20913:SF7">
    <property type="entry name" value="RE60063P"/>
    <property type="match status" value="1"/>
</dbReference>
<evidence type="ECO:0000313" key="5">
    <source>
        <dbReference type="Proteomes" id="UP000092460"/>
    </source>
</evidence>
<dbReference type="Pfam" id="PF00566">
    <property type="entry name" value="RabGAP-TBC"/>
    <property type="match status" value="1"/>
</dbReference>
<dbReference type="InterPro" id="IPR035969">
    <property type="entry name" value="Rab-GAP_TBC_sf"/>
</dbReference>
<evidence type="ECO:0000256" key="1">
    <source>
        <dbReference type="ARBA" id="ARBA00022468"/>
    </source>
</evidence>
<dbReference type="SMART" id="SM00164">
    <property type="entry name" value="TBC"/>
    <property type="match status" value="1"/>
</dbReference>
<sequence>MSTDQEVGSVRDSGYCAAAVWSLYQAYRRIYDGRVQMITSGLQIIYTQMKWLLSKIWYTMSKELIVHQIKVKTMSEEDAIKIDQPQELSFEEYPEISEEIEKRHKIEKLLLEGGGHIEIDILRELARSDYGLVTDDLRRTLWPALVGVDVKCLLPAPKLCDFETHPEYNQVVLDVNRSLKRFPPVPNILYHIPGIPYEQRIALQDQLTVLIMRVICKYPDLRYYQGYHDVAVTFLLVAGEEIAFAVMDVLSTNHFSECMQETMDATQRRLLFIWPVVNFENPELFNFLQHSGVGTMFALPWYLTWFGHSLNSYKAVVRLYDYFLASPVYSPLFVTAAIILYRADELFLQDCDMASIHLLLSKLPENLPIEQLLNISSHLYDKYPMTMIKKEVERLEREDQERRKLDEKSALERRKKLARNAKSSSNYTLSHWIPQLLTPKSFIVTTAFSIFVGFCAYYYKSQYMSAGIS</sequence>
<evidence type="ECO:0000259" key="3">
    <source>
        <dbReference type="PROSITE" id="PS50086"/>
    </source>
</evidence>
<protein>
    <recommendedName>
        <fullName evidence="3">Rab-GAP TBC domain-containing protein</fullName>
    </recommendedName>
</protein>
<dbReference type="GO" id="GO:0005096">
    <property type="term" value="F:GTPase activator activity"/>
    <property type="evidence" value="ECO:0007669"/>
    <property type="project" value="UniProtKB-KW"/>
</dbReference>
<keyword evidence="2" id="KW-1133">Transmembrane helix</keyword>
<keyword evidence="2" id="KW-0472">Membrane</keyword>
<evidence type="ECO:0000256" key="2">
    <source>
        <dbReference type="SAM" id="Phobius"/>
    </source>
</evidence>
<evidence type="ECO:0000313" key="4">
    <source>
        <dbReference type="EnsemblMetazoa" id="GPPI037379-PA"/>
    </source>
</evidence>
<keyword evidence="5" id="KW-1185">Reference proteome</keyword>
<feature type="domain" description="Rab-GAP TBC" evidence="3">
    <location>
        <begin position="132"/>
        <end position="327"/>
    </location>
</feature>
<dbReference type="InterPro" id="IPR000195">
    <property type="entry name" value="Rab-GAP-TBC_dom"/>
</dbReference>
<dbReference type="Proteomes" id="UP000092460">
    <property type="component" value="Unassembled WGS sequence"/>
</dbReference>
<dbReference type="FunFam" id="1.10.8.1310:FF:000001">
    <property type="entry name" value="TBC1 domain family, member 20"/>
    <property type="match status" value="1"/>
</dbReference>
<dbReference type="STRING" id="67801.A0A1B0BQG1"/>
<dbReference type="Gene3D" id="1.10.472.80">
    <property type="entry name" value="Ypt/Rab-GAP domain of gyp1p, domain 3"/>
    <property type="match status" value="1"/>
</dbReference>